<reference evidence="1" key="2">
    <citation type="submission" date="2023-06" db="EMBL/GenBank/DDBJ databases">
        <authorList>
            <consortium name="Lawrence Berkeley National Laboratory"/>
            <person name="Haridas S."/>
            <person name="Hensen N."/>
            <person name="Bonometti L."/>
            <person name="Westerberg I."/>
            <person name="Brannstrom I.O."/>
            <person name="Guillou S."/>
            <person name="Cros-Aarteil S."/>
            <person name="Calhoun S."/>
            <person name="Kuo A."/>
            <person name="Mondo S."/>
            <person name="Pangilinan J."/>
            <person name="Riley R."/>
            <person name="Labutti K."/>
            <person name="Andreopoulos B."/>
            <person name="Lipzen A."/>
            <person name="Chen C."/>
            <person name="Yanf M."/>
            <person name="Daum C."/>
            <person name="Ng V."/>
            <person name="Clum A."/>
            <person name="Steindorff A."/>
            <person name="Ohm R."/>
            <person name="Martin F."/>
            <person name="Silar P."/>
            <person name="Natvig D."/>
            <person name="Lalanne C."/>
            <person name="Gautier V."/>
            <person name="Ament-Velasquez S.L."/>
            <person name="Kruys A."/>
            <person name="Hutchinson M.I."/>
            <person name="Powell A.J."/>
            <person name="Barry K."/>
            <person name="Miller A.N."/>
            <person name="Grigoriev I.V."/>
            <person name="Debuchy R."/>
            <person name="Gladieux P."/>
            <person name="Thoren M.H."/>
            <person name="Johannesson H."/>
        </authorList>
    </citation>
    <scope>NUCLEOTIDE SEQUENCE</scope>
    <source>
        <strain evidence="1">CBS 168.71</strain>
    </source>
</reference>
<accession>A0AAE0H523</accession>
<evidence type="ECO:0000313" key="2">
    <source>
        <dbReference type="Proteomes" id="UP001278766"/>
    </source>
</evidence>
<protein>
    <submittedName>
        <fullName evidence="1">Uncharacterized protein</fullName>
    </submittedName>
</protein>
<keyword evidence="2" id="KW-1185">Reference proteome</keyword>
<dbReference type="Proteomes" id="UP001278766">
    <property type="component" value="Unassembled WGS sequence"/>
</dbReference>
<comment type="caution">
    <text evidence="1">The sequence shown here is derived from an EMBL/GenBank/DDBJ whole genome shotgun (WGS) entry which is preliminary data.</text>
</comment>
<dbReference type="GeneID" id="87845247"/>
<sequence length="123" mass="13014">MGCCGLFNKNKKSKTGANGFAPRPVQQVVQGGKVGYQPTAAALQAQQQHTQQYGGGGNIQDAEYLKSLATNKAIAGSAADFAVRGMGPRGQKFEPYAQKGANLAAQQFTKQQYKGRQQDAAGY</sequence>
<organism evidence="1 2">
    <name type="scientific">Chaetomium fimeti</name>
    <dbReference type="NCBI Taxonomy" id="1854472"/>
    <lineage>
        <taxon>Eukaryota</taxon>
        <taxon>Fungi</taxon>
        <taxon>Dikarya</taxon>
        <taxon>Ascomycota</taxon>
        <taxon>Pezizomycotina</taxon>
        <taxon>Sordariomycetes</taxon>
        <taxon>Sordariomycetidae</taxon>
        <taxon>Sordariales</taxon>
        <taxon>Chaetomiaceae</taxon>
        <taxon>Chaetomium</taxon>
    </lineage>
</organism>
<dbReference type="EMBL" id="JAUEPN010000015">
    <property type="protein sequence ID" value="KAK3290125.1"/>
    <property type="molecule type" value="Genomic_DNA"/>
</dbReference>
<reference evidence="1" key="1">
    <citation type="journal article" date="2023" name="Mol. Phylogenet. Evol.">
        <title>Genome-scale phylogeny and comparative genomics of the fungal order Sordariales.</title>
        <authorList>
            <person name="Hensen N."/>
            <person name="Bonometti L."/>
            <person name="Westerberg I."/>
            <person name="Brannstrom I.O."/>
            <person name="Guillou S."/>
            <person name="Cros-Aarteil S."/>
            <person name="Calhoun S."/>
            <person name="Haridas S."/>
            <person name="Kuo A."/>
            <person name="Mondo S."/>
            <person name="Pangilinan J."/>
            <person name="Riley R."/>
            <person name="LaButti K."/>
            <person name="Andreopoulos B."/>
            <person name="Lipzen A."/>
            <person name="Chen C."/>
            <person name="Yan M."/>
            <person name="Daum C."/>
            <person name="Ng V."/>
            <person name="Clum A."/>
            <person name="Steindorff A."/>
            <person name="Ohm R.A."/>
            <person name="Martin F."/>
            <person name="Silar P."/>
            <person name="Natvig D.O."/>
            <person name="Lalanne C."/>
            <person name="Gautier V."/>
            <person name="Ament-Velasquez S.L."/>
            <person name="Kruys A."/>
            <person name="Hutchinson M.I."/>
            <person name="Powell A.J."/>
            <person name="Barry K."/>
            <person name="Miller A.N."/>
            <person name="Grigoriev I.V."/>
            <person name="Debuchy R."/>
            <person name="Gladieux P."/>
            <person name="Hiltunen Thoren M."/>
            <person name="Johannesson H."/>
        </authorList>
    </citation>
    <scope>NUCLEOTIDE SEQUENCE</scope>
    <source>
        <strain evidence="1">CBS 168.71</strain>
    </source>
</reference>
<evidence type="ECO:0000313" key="1">
    <source>
        <dbReference type="EMBL" id="KAK3290125.1"/>
    </source>
</evidence>
<name>A0AAE0H523_9PEZI</name>
<gene>
    <name evidence="1" type="ORF">B0H64DRAFT_479370</name>
</gene>
<proteinExistence type="predicted"/>
<dbReference type="RefSeq" id="XP_062653639.1">
    <property type="nucleotide sequence ID" value="XM_062808299.1"/>
</dbReference>
<dbReference type="AlphaFoldDB" id="A0AAE0H523"/>